<accession>A0A0F8ZPD4</accession>
<feature type="transmembrane region" description="Helical" evidence="1">
    <location>
        <begin position="164"/>
        <end position="185"/>
    </location>
</feature>
<dbReference type="EMBL" id="LAZR01059220">
    <property type="protein sequence ID" value="KKK68259.1"/>
    <property type="molecule type" value="Genomic_DNA"/>
</dbReference>
<comment type="caution">
    <text evidence="2">The sequence shown here is derived from an EMBL/GenBank/DDBJ whole genome shotgun (WGS) entry which is preliminary data.</text>
</comment>
<reference evidence="2" key="1">
    <citation type="journal article" date="2015" name="Nature">
        <title>Complex archaea that bridge the gap between prokaryotes and eukaryotes.</title>
        <authorList>
            <person name="Spang A."/>
            <person name="Saw J.H."/>
            <person name="Jorgensen S.L."/>
            <person name="Zaremba-Niedzwiedzka K."/>
            <person name="Martijn J."/>
            <person name="Lind A.E."/>
            <person name="van Eijk R."/>
            <person name="Schleper C."/>
            <person name="Guy L."/>
            <person name="Ettema T.J."/>
        </authorList>
    </citation>
    <scope>NUCLEOTIDE SEQUENCE</scope>
</reference>
<name>A0A0F8ZPD4_9ZZZZ</name>
<proteinExistence type="predicted"/>
<keyword evidence="1" id="KW-1133">Transmembrane helix</keyword>
<organism evidence="2">
    <name type="scientific">marine sediment metagenome</name>
    <dbReference type="NCBI Taxonomy" id="412755"/>
    <lineage>
        <taxon>unclassified sequences</taxon>
        <taxon>metagenomes</taxon>
        <taxon>ecological metagenomes</taxon>
    </lineage>
</organism>
<sequence length="234" mass="25739">MDVNRWLGQLRVELVNRRLPPPYVERVVLELSDHVTDFMEDRMSTDAKDLHGVFDRLGAPGQVADSAAKEYRPGRFSRRYPLLMFVFLPVLSLPVLWVGYVLCVLLTVKSLGLESGSIDTGTAVWQWANACAPFFVIGMLVVPVGLTAALFCRLARKAGVSLKWTIVACFVLALLGGLATSQFLLPTETTQGQLTVGFGLGLHPSALQMLQFLLPLAIGGWAVWRQMKGRVVQA</sequence>
<keyword evidence="1" id="KW-0472">Membrane</keyword>
<dbReference type="AlphaFoldDB" id="A0A0F8ZPD4"/>
<gene>
    <name evidence="2" type="ORF">LCGC14_2945850</name>
</gene>
<feature type="transmembrane region" description="Helical" evidence="1">
    <location>
        <begin position="205"/>
        <end position="224"/>
    </location>
</feature>
<feature type="transmembrane region" description="Helical" evidence="1">
    <location>
        <begin position="127"/>
        <end position="152"/>
    </location>
</feature>
<feature type="non-terminal residue" evidence="2">
    <location>
        <position position="234"/>
    </location>
</feature>
<evidence type="ECO:0000256" key="1">
    <source>
        <dbReference type="SAM" id="Phobius"/>
    </source>
</evidence>
<protein>
    <submittedName>
        <fullName evidence="2">Uncharacterized protein</fullName>
    </submittedName>
</protein>
<evidence type="ECO:0000313" key="2">
    <source>
        <dbReference type="EMBL" id="KKK68259.1"/>
    </source>
</evidence>
<feature type="transmembrane region" description="Helical" evidence="1">
    <location>
        <begin position="82"/>
        <end position="107"/>
    </location>
</feature>
<keyword evidence="1" id="KW-0812">Transmembrane</keyword>